<dbReference type="GeneID" id="63771265"/>
<protein>
    <recommendedName>
        <fullName evidence="3">N-acetyltransferase domain-containing protein</fullName>
    </recommendedName>
</protein>
<name>A0A1Y2EJI1_9PEZI</name>
<keyword evidence="2" id="KW-1185">Reference proteome</keyword>
<dbReference type="Gene3D" id="3.40.630.30">
    <property type="match status" value="1"/>
</dbReference>
<dbReference type="Proteomes" id="UP000193689">
    <property type="component" value="Unassembled WGS sequence"/>
</dbReference>
<dbReference type="RefSeq" id="XP_040721056.1">
    <property type="nucleotide sequence ID" value="XM_040855053.1"/>
</dbReference>
<evidence type="ECO:0000313" key="2">
    <source>
        <dbReference type="Proteomes" id="UP000193689"/>
    </source>
</evidence>
<proteinExistence type="predicted"/>
<gene>
    <name evidence="1" type="ORF">BCR38DRAFT_331429</name>
</gene>
<comment type="caution">
    <text evidence="1">The sequence shown here is derived from an EMBL/GenBank/DDBJ whole genome shotgun (WGS) entry which is preliminary data.</text>
</comment>
<dbReference type="InParanoid" id="A0A1Y2EJI1"/>
<evidence type="ECO:0000313" key="1">
    <source>
        <dbReference type="EMBL" id="ORY71464.1"/>
    </source>
</evidence>
<reference evidence="1 2" key="1">
    <citation type="submission" date="2016-07" db="EMBL/GenBank/DDBJ databases">
        <title>Pervasive Adenine N6-methylation of Active Genes in Fungi.</title>
        <authorList>
            <consortium name="DOE Joint Genome Institute"/>
            <person name="Mondo S.J."/>
            <person name="Dannebaum R.O."/>
            <person name="Kuo R.C."/>
            <person name="Labutti K."/>
            <person name="Haridas S."/>
            <person name="Kuo A."/>
            <person name="Salamov A."/>
            <person name="Ahrendt S.R."/>
            <person name="Lipzen A."/>
            <person name="Sullivan W."/>
            <person name="Andreopoulos W.B."/>
            <person name="Clum A."/>
            <person name="Lindquist E."/>
            <person name="Daum C."/>
            <person name="Ramamoorthy G.K."/>
            <person name="Gryganskyi A."/>
            <person name="Culley D."/>
            <person name="Magnuson J.K."/>
            <person name="James T.Y."/>
            <person name="O'Malley M.A."/>
            <person name="Stajich J.E."/>
            <person name="Spatafora J.W."/>
            <person name="Visel A."/>
            <person name="Grigoriev I.V."/>
        </authorList>
    </citation>
    <scope>NUCLEOTIDE SEQUENCE [LARGE SCALE GENOMIC DNA]</scope>
    <source>
        <strain evidence="1 2">CBS 129021</strain>
    </source>
</reference>
<dbReference type="OrthoDB" id="4735138at2759"/>
<sequence>MEATPALTGGPMTDEVLKRIFASDQDMYPAPLTLDQLRSWVTGCPDLSRCFCLTERTENDGHLAGTIMVLPIVGRFWHALLQGKLTEADIDATTMFPSGNGGEEEVGLHVFHVERFDDSLSGFTRVALSAVKETARSKGWTIAGCSALTATPGGWRSFEKLGFVKTGYEEIWIVRDEIVTLVTTFPGEDNNKDGQAKSGVIGKARMVVRFSKG</sequence>
<organism evidence="1 2">
    <name type="scientific">Pseudomassariella vexata</name>
    <dbReference type="NCBI Taxonomy" id="1141098"/>
    <lineage>
        <taxon>Eukaryota</taxon>
        <taxon>Fungi</taxon>
        <taxon>Dikarya</taxon>
        <taxon>Ascomycota</taxon>
        <taxon>Pezizomycotina</taxon>
        <taxon>Sordariomycetes</taxon>
        <taxon>Xylariomycetidae</taxon>
        <taxon>Amphisphaeriales</taxon>
        <taxon>Pseudomassariaceae</taxon>
        <taxon>Pseudomassariella</taxon>
    </lineage>
</organism>
<accession>A0A1Y2EJI1</accession>
<dbReference type="SUPFAM" id="SSF55729">
    <property type="entry name" value="Acyl-CoA N-acyltransferases (Nat)"/>
    <property type="match status" value="1"/>
</dbReference>
<evidence type="ECO:0008006" key="3">
    <source>
        <dbReference type="Google" id="ProtNLM"/>
    </source>
</evidence>
<dbReference type="EMBL" id="MCFJ01000001">
    <property type="protein sequence ID" value="ORY71464.1"/>
    <property type="molecule type" value="Genomic_DNA"/>
</dbReference>
<dbReference type="InterPro" id="IPR016181">
    <property type="entry name" value="Acyl_CoA_acyltransferase"/>
</dbReference>
<dbReference type="AlphaFoldDB" id="A0A1Y2EJI1"/>